<evidence type="ECO:0000313" key="2">
    <source>
        <dbReference type="Proteomes" id="UP001497444"/>
    </source>
</evidence>
<evidence type="ECO:0000313" key="1">
    <source>
        <dbReference type="EMBL" id="CAK9270606.1"/>
    </source>
</evidence>
<dbReference type="EMBL" id="OZ020098">
    <property type="protein sequence ID" value="CAK9270606.1"/>
    <property type="molecule type" value="Genomic_DNA"/>
</dbReference>
<gene>
    <name evidence="1" type="ORF">CSSPJE1EN1_LOCUS16084</name>
</gene>
<accession>A0ABP0WUS0</accession>
<name>A0ABP0WUS0_9BRYO</name>
<organism evidence="1 2">
    <name type="scientific">Sphagnum jensenii</name>
    <dbReference type="NCBI Taxonomy" id="128206"/>
    <lineage>
        <taxon>Eukaryota</taxon>
        <taxon>Viridiplantae</taxon>
        <taxon>Streptophyta</taxon>
        <taxon>Embryophyta</taxon>
        <taxon>Bryophyta</taxon>
        <taxon>Sphagnophytina</taxon>
        <taxon>Sphagnopsida</taxon>
        <taxon>Sphagnales</taxon>
        <taxon>Sphagnaceae</taxon>
        <taxon>Sphagnum</taxon>
    </lineage>
</organism>
<reference evidence="1" key="1">
    <citation type="submission" date="2024-02" db="EMBL/GenBank/DDBJ databases">
        <authorList>
            <consortium name="ELIXIR-Norway"/>
            <consortium name="Elixir Norway"/>
        </authorList>
    </citation>
    <scope>NUCLEOTIDE SEQUENCE</scope>
</reference>
<sequence length="77" mass="8747">MAAMAPGTVELNILAWNQMLTKYVKDGQPEKSVQQDAIFKCSDLDHHDIRTCETWVRAEDNFDTKVHGQALLLLWGC</sequence>
<proteinExistence type="predicted"/>
<keyword evidence="2" id="KW-1185">Reference proteome</keyword>
<protein>
    <submittedName>
        <fullName evidence="1">Uncharacterized protein</fullName>
    </submittedName>
</protein>
<dbReference type="Proteomes" id="UP001497444">
    <property type="component" value="Chromosome 3"/>
</dbReference>